<dbReference type="EMBL" id="NOJZ02000006">
    <property type="protein sequence ID" value="RDY24032.1"/>
    <property type="molecule type" value="Genomic_DNA"/>
</dbReference>
<evidence type="ECO:0000256" key="4">
    <source>
        <dbReference type="ARBA" id="ARBA00022842"/>
    </source>
</evidence>
<comment type="caution">
    <text evidence="7">The sequence shown here is derived from an EMBL/GenBank/DDBJ whole genome shotgun (WGS) entry which is preliminary data.</text>
</comment>
<dbReference type="CDD" id="cd04453">
    <property type="entry name" value="S1_RNase_E"/>
    <property type="match status" value="1"/>
</dbReference>
<sequence>MKKIIIESLVSSQKTAILEDDKLMELLIEDNIESKVVSNIYRGIVKNVKPGIEACFVDVGFEKLAYLPLYKNKEIKSGQEVLVQIAKEGIGTKGAKLNLEISLAGRYLVYIPSNDRCTMSNKITNEKERFRLKKIVNSINKENLGLIIRTEAQGCDREELLEDIESLKQKYEKICKEYKLGIGPKLLYKELDLATKYIKDNMNESVDKIVVNTIQKYEEIKTILKSINNEYVKKVTLEENKDIFDLYRVQGQIKKCLNKKVWLKSGGYLIIDKTEALTVIDVNTGKFTGSAKLDETVYKTNIEAAIEIARQLRIRDIGGIIIIDFIDMHKKEYKDNLIETLNSELQKDKRKSEVLGMTRLGLVEVARKREKNSVNDYYLTKCLSCEGDAVIKSIKYILDDIEKEIMRISEHTSYKNITIELNINNYILIKDKFMDIIQKISKKYGIIVLLQSDDEMHHEKINIIYNS</sequence>
<evidence type="ECO:0000313" key="8">
    <source>
        <dbReference type="Proteomes" id="UP000243494"/>
    </source>
</evidence>
<dbReference type="GO" id="GO:0016787">
    <property type="term" value="F:hydrolase activity"/>
    <property type="evidence" value="ECO:0007669"/>
    <property type="project" value="UniProtKB-KW"/>
</dbReference>
<evidence type="ECO:0000256" key="3">
    <source>
        <dbReference type="ARBA" id="ARBA00022801"/>
    </source>
</evidence>
<evidence type="ECO:0000256" key="5">
    <source>
        <dbReference type="ARBA" id="ARBA00022884"/>
    </source>
</evidence>
<keyword evidence="3" id="KW-0378">Hydrolase</keyword>
<dbReference type="Proteomes" id="UP000243494">
    <property type="component" value="Unassembled WGS sequence"/>
</dbReference>
<dbReference type="GO" id="GO:0006364">
    <property type="term" value="P:rRNA processing"/>
    <property type="evidence" value="ECO:0007669"/>
    <property type="project" value="TreeGrafter"/>
</dbReference>
<evidence type="ECO:0000256" key="2">
    <source>
        <dbReference type="ARBA" id="ARBA00022723"/>
    </source>
</evidence>
<evidence type="ECO:0000256" key="1">
    <source>
        <dbReference type="ARBA" id="ARBA00001946"/>
    </source>
</evidence>
<dbReference type="RefSeq" id="WP_095405706.1">
    <property type="nucleotide sequence ID" value="NZ_NOJZ02000006.1"/>
</dbReference>
<keyword evidence="5" id="KW-0694">RNA-binding</keyword>
<dbReference type="GO" id="GO:0005737">
    <property type="term" value="C:cytoplasm"/>
    <property type="evidence" value="ECO:0007669"/>
    <property type="project" value="TreeGrafter"/>
</dbReference>
<dbReference type="SUPFAM" id="SSF50249">
    <property type="entry name" value="Nucleic acid-binding proteins"/>
    <property type="match status" value="1"/>
</dbReference>
<dbReference type="Pfam" id="PF10150">
    <property type="entry name" value="RNase_E_G"/>
    <property type="match status" value="1"/>
</dbReference>
<protein>
    <submittedName>
        <fullName evidence="7">Rne/Rng family ribonuclease</fullName>
    </submittedName>
</protein>
<dbReference type="InterPro" id="IPR012340">
    <property type="entry name" value="NA-bd_OB-fold"/>
</dbReference>
<feature type="domain" description="RNA-binding protein AU-1/Ribonuclease E/G" evidence="6">
    <location>
        <begin position="102"/>
        <end position="369"/>
    </location>
</feature>
<reference evidence="7 8" key="1">
    <citation type="journal article" date="2017" name="Genome Announc.">
        <title>Draft Genome Sequence of Romboutsia maritimum sp. nov. Strain CCRI-22766(T), Isolated from Coastal Estuarine Mud.</title>
        <authorList>
            <person name="Maheux A.F."/>
            <person name="Boudreau D.K."/>
            <person name="Berube E."/>
            <person name="Boissinot M."/>
            <person name="Raymond F."/>
            <person name="Brodeur S."/>
            <person name="Corbeil J."/>
            <person name="Brightwell G."/>
            <person name="Broda D."/>
            <person name="Omar R.F."/>
            <person name="Bergeron M.G."/>
        </authorList>
    </citation>
    <scope>NUCLEOTIDE SEQUENCE [LARGE SCALE GENOMIC DNA]</scope>
    <source>
        <strain evidence="7 8">CCRI-22766</strain>
    </source>
</reference>
<organism evidence="7 8">
    <name type="scientific">Romboutsia maritimum</name>
    <dbReference type="NCBI Taxonomy" id="2020948"/>
    <lineage>
        <taxon>Bacteria</taxon>
        <taxon>Bacillati</taxon>
        <taxon>Bacillota</taxon>
        <taxon>Clostridia</taxon>
        <taxon>Peptostreptococcales</taxon>
        <taxon>Peptostreptococcaceae</taxon>
        <taxon>Romboutsia</taxon>
    </lineage>
</organism>
<proteinExistence type="predicted"/>
<dbReference type="Gene3D" id="2.40.50.140">
    <property type="entry name" value="Nucleic acid-binding proteins"/>
    <property type="match status" value="1"/>
</dbReference>
<name>A0A371IU67_9FIRM</name>
<dbReference type="Gene3D" id="3.40.1260.20">
    <property type="entry name" value="Ribonuclease E, catalytic domain"/>
    <property type="match status" value="1"/>
</dbReference>
<gene>
    <name evidence="7" type="ORF">CHF27_005465</name>
</gene>
<dbReference type="PANTHER" id="PTHR30001:SF0">
    <property type="entry name" value="RIBONUCLEASE G"/>
    <property type="match status" value="1"/>
</dbReference>
<dbReference type="AlphaFoldDB" id="A0A371IU67"/>
<keyword evidence="8" id="KW-1185">Reference proteome</keyword>
<accession>A0A371IU67</accession>
<dbReference type="InterPro" id="IPR019307">
    <property type="entry name" value="RNA-bd_AU-1/RNase_E/G"/>
</dbReference>
<dbReference type="GO" id="GO:0003723">
    <property type="term" value="F:RNA binding"/>
    <property type="evidence" value="ECO:0007669"/>
    <property type="project" value="UniProtKB-KW"/>
</dbReference>
<comment type="cofactor">
    <cofactor evidence="1">
        <name>Mg(2+)</name>
        <dbReference type="ChEBI" id="CHEBI:18420"/>
    </cofactor>
</comment>
<dbReference type="OrthoDB" id="9804278at2"/>
<evidence type="ECO:0000259" key="6">
    <source>
        <dbReference type="Pfam" id="PF10150"/>
    </source>
</evidence>
<keyword evidence="4" id="KW-0460">Magnesium</keyword>
<dbReference type="GO" id="GO:0004540">
    <property type="term" value="F:RNA nuclease activity"/>
    <property type="evidence" value="ECO:0007669"/>
    <property type="project" value="InterPro"/>
</dbReference>
<dbReference type="InterPro" id="IPR004659">
    <property type="entry name" value="RNase_E/G"/>
</dbReference>
<keyword evidence="2" id="KW-0479">Metal-binding</keyword>
<dbReference type="NCBIfam" id="TIGR00757">
    <property type="entry name" value="RNaseEG"/>
    <property type="match status" value="1"/>
</dbReference>
<evidence type="ECO:0000313" key="7">
    <source>
        <dbReference type="EMBL" id="RDY24032.1"/>
    </source>
</evidence>
<dbReference type="GO" id="GO:0046872">
    <property type="term" value="F:metal ion binding"/>
    <property type="evidence" value="ECO:0007669"/>
    <property type="project" value="UniProtKB-KW"/>
</dbReference>
<dbReference type="PANTHER" id="PTHR30001">
    <property type="entry name" value="RIBONUCLEASE"/>
    <property type="match status" value="1"/>
</dbReference>